<dbReference type="SMART" id="SM00387">
    <property type="entry name" value="HATPase_c"/>
    <property type="match status" value="1"/>
</dbReference>
<keyword evidence="8" id="KW-1185">Reference proteome</keyword>
<feature type="modified residue" description="4-aspartylphosphate" evidence="4">
    <location>
        <position position="499"/>
    </location>
</feature>
<evidence type="ECO:0000256" key="3">
    <source>
        <dbReference type="ARBA" id="ARBA00022553"/>
    </source>
</evidence>
<dbReference type="CDD" id="cd00082">
    <property type="entry name" value="HisKA"/>
    <property type="match status" value="1"/>
</dbReference>
<dbReference type="SMART" id="SM00448">
    <property type="entry name" value="REC"/>
    <property type="match status" value="1"/>
</dbReference>
<dbReference type="PANTHER" id="PTHR43065">
    <property type="entry name" value="SENSOR HISTIDINE KINASE"/>
    <property type="match status" value="1"/>
</dbReference>
<dbReference type="InterPro" id="IPR003594">
    <property type="entry name" value="HATPase_dom"/>
</dbReference>
<evidence type="ECO:0000256" key="4">
    <source>
        <dbReference type="PROSITE-ProRule" id="PRU00169"/>
    </source>
</evidence>
<evidence type="ECO:0000259" key="6">
    <source>
        <dbReference type="PROSITE" id="PS50110"/>
    </source>
</evidence>
<evidence type="ECO:0000313" key="7">
    <source>
        <dbReference type="EMBL" id="GAA4330538.1"/>
    </source>
</evidence>
<gene>
    <name evidence="7" type="ORF">GCM10023144_18310</name>
</gene>
<evidence type="ECO:0000256" key="1">
    <source>
        <dbReference type="ARBA" id="ARBA00000085"/>
    </source>
</evidence>
<dbReference type="SUPFAM" id="SSF55874">
    <property type="entry name" value="ATPase domain of HSP90 chaperone/DNA topoisomerase II/histidine kinase"/>
    <property type="match status" value="1"/>
</dbReference>
<dbReference type="EMBL" id="BAABFO010000007">
    <property type="protein sequence ID" value="GAA4330538.1"/>
    <property type="molecule type" value="Genomic_DNA"/>
</dbReference>
<evidence type="ECO:0000259" key="5">
    <source>
        <dbReference type="PROSITE" id="PS50109"/>
    </source>
</evidence>
<dbReference type="PROSITE" id="PS50109">
    <property type="entry name" value="HIS_KIN"/>
    <property type="match status" value="1"/>
</dbReference>
<dbReference type="PROSITE" id="PS50110">
    <property type="entry name" value="RESPONSE_REGULATORY"/>
    <property type="match status" value="1"/>
</dbReference>
<protein>
    <recommendedName>
        <fullName evidence="2">histidine kinase</fullName>
        <ecNumber evidence="2">2.7.13.3</ecNumber>
    </recommendedName>
</protein>
<dbReference type="EC" id="2.7.13.3" evidence="2"/>
<name>A0ABP8GVL2_9BURK</name>
<keyword evidence="3 4" id="KW-0597">Phosphoprotein</keyword>
<evidence type="ECO:0000313" key="8">
    <source>
        <dbReference type="Proteomes" id="UP001501671"/>
    </source>
</evidence>
<dbReference type="SUPFAM" id="SSF52172">
    <property type="entry name" value="CheY-like"/>
    <property type="match status" value="1"/>
</dbReference>
<dbReference type="Pfam" id="PF00072">
    <property type="entry name" value="Response_reg"/>
    <property type="match status" value="1"/>
</dbReference>
<dbReference type="Pfam" id="PF00512">
    <property type="entry name" value="HisKA"/>
    <property type="match status" value="1"/>
</dbReference>
<dbReference type="RefSeq" id="WP_345248570.1">
    <property type="nucleotide sequence ID" value="NZ_BAABFO010000007.1"/>
</dbReference>
<dbReference type="SUPFAM" id="SSF47384">
    <property type="entry name" value="Homodimeric domain of signal transducing histidine kinase"/>
    <property type="match status" value="1"/>
</dbReference>
<feature type="domain" description="Histidine kinase" evidence="5">
    <location>
        <begin position="208"/>
        <end position="426"/>
    </location>
</feature>
<feature type="domain" description="Response regulatory" evidence="6">
    <location>
        <begin position="449"/>
        <end position="560"/>
    </location>
</feature>
<dbReference type="Proteomes" id="UP001501671">
    <property type="component" value="Unassembled WGS sequence"/>
</dbReference>
<organism evidence="7 8">
    <name type="scientific">Pigmentiphaga soli</name>
    <dbReference type="NCBI Taxonomy" id="1007095"/>
    <lineage>
        <taxon>Bacteria</taxon>
        <taxon>Pseudomonadati</taxon>
        <taxon>Pseudomonadota</taxon>
        <taxon>Betaproteobacteria</taxon>
        <taxon>Burkholderiales</taxon>
        <taxon>Alcaligenaceae</taxon>
        <taxon>Pigmentiphaga</taxon>
    </lineage>
</organism>
<dbReference type="InterPro" id="IPR036097">
    <property type="entry name" value="HisK_dim/P_sf"/>
</dbReference>
<dbReference type="PRINTS" id="PR00344">
    <property type="entry name" value="BCTRLSENSOR"/>
</dbReference>
<dbReference type="InterPro" id="IPR036890">
    <property type="entry name" value="HATPase_C_sf"/>
</dbReference>
<dbReference type="InterPro" id="IPR011006">
    <property type="entry name" value="CheY-like_superfamily"/>
</dbReference>
<accession>A0ABP8GVL2</accession>
<comment type="catalytic activity">
    <reaction evidence="1">
        <text>ATP + protein L-histidine = ADP + protein N-phospho-L-histidine.</text>
        <dbReference type="EC" id="2.7.13.3"/>
    </reaction>
</comment>
<dbReference type="Gene3D" id="3.40.50.2300">
    <property type="match status" value="1"/>
</dbReference>
<dbReference type="Gene3D" id="3.30.565.10">
    <property type="entry name" value="Histidine kinase-like ATPase, C-terminal domain"/>
    <property type="match status" value="1"/>
</dbReference>
<dbReference type="Gene3D" id="1.10.287.130">
    <property type="match status" value="1"/>
</dbReference>
<proteinExistence type="predicted"/>
<reference evidence="8" key="1">
    <citation type="journal article" date="2019" name="Int. J. Syst. Evol. Microbiol.">
        <title>The Global Catalogue of Microorganisms (GCM) 10K type strain sequencing project: providing services to taxonomists for standard genome sequencing and annotation.</title>
        <authorList>
            <consortium name="The Broad Institute Genomics Platform"/>
            <consortium name="The Broad Institute Genome Sequencing Center for Infectious Disease"/>
            <person name="Wu L."/>
            <person name="Ma J."/>
        </authorList>
    </citation>
    <scope>NUCLEOTIDE SEQUENCE [LARGE SCALE GENOMIC DNA]</scope>
    <source>
        <strain evidence="8">JCM 17666</strain>
    </source>
</reference>
<evidence type="ECO:0000256" key="2">
    <source>
        <dbReference type="ARBA" id="ARBA00012438"/>
    </source>
</evidence>
<dbReference type="InterPro" id="IPR001789">
    <property type="entry name" value="Sig_transdc_resp-reg_receiver"/>
</dbReference>
<dbReference type="SMART" id="SM00388">
    <property type="entry name" value="HisKA"/>
    <property type="match status" value="1"/>
</dbReference>
<dbReference type="InterPro" id="IPR005467">
    <property type="entry name" value="His_kinase_dom"/>
</dbReference>
<comment type="caution">
    <text evidence="7">The sequence shown here is derived from an EMBL/GenBank/DDBJ whole genome shotgun (WGS) entry which is preliminary data.</text>
</comment>
<dbReference type="Pfam" id="PF02518">
    <property type="entry name" value="HATPase_c"/>
    <property type="match status" value="1"/>
</dbReference>
<dbReference type="InterPro" id="IPR003661">
    <property type="entry name" value="HisK_dim/P_dom"/>
</dbReference>
<sequence>MPDNGANDRALVVAPLGRDAAIIGALLREVGVASLPCPDLAGLESRLGDDVCFCVLTEEALQRLPAQATLPWVAAQPSWSDLPFIVLAQRQQGGARRVDIASRISELLGNVTFLERPFHPTTFVSVARSAGKARQRQYDARAHIVASKAAQETLERLNSNLEARVAERTAALESAHRKVMEEMLQREHAENLLRQSQKMEMIGQLTGGIAHDFNNLLMAVLGNLELLRKHVSGDARLARLVDSAVQGAHRGAALTQRLLAFARRQDLTVQPVDVARLVKGMKALIERSTHPRIDLSIGMPAGLPMALADANQLELALLNLVVNARDAMPHGGLLAIGADVAHSAGDEDLAAGTYIRLVVTDSGTGMDAATLARAREPFFSTKELGKGTGLGLSTVHGLARQLRGALRLSSAPGQGTRAEIWLPSTDQAERPEPAAAGDATACAALRNLTILVVDDDALVGASTAALLEDMGHTSIEAESGERALGILRSGRPVDLVITDYSMPGMTGAELAKAVRAQFPSLPVLLATGYAELPPDAEPDLPKLRKPYQQNQIVAEIARCVGAAT</sequence>
<dbReference type="PANTHER" id="PTHR43065:SF49">
    <property type="entry name" value="HISTIDINE KINASE"/>
    <property type="match status" value="1"/>
</dbReference>
<dbReference type="InterPro" id="IPR004358">
    <property type="entry name" value="Sig_transdc_His_kin-like_C"/>
</dbReference>